<dbReference type="RefSeq" id="WP_327605695.1">
    <property type="nucleotide sequence ID" value="NZ_JARZFX010000001.1"/>
</dbReference>
<keyword evidence="2" id="KW-1185">Reference proteome</keyword>
<dbReference type="InterPro" id="IPR021146">
    <property type="entry name" value="Phage_gp6-like_head-tail"/>
</dbReference>
<comment type="caution">
    <text evidence="1">The sequence shown here is derived from an EMBL/GenBank/DDBJ whole genome shotgun (WGS) entry which is preliminary data.</text>
</comment>
<gene>
    <name evidence="1" type="ORF">QGM71_01270</name>
</gene>
<dbReference type="Proteomes" id="UP001335737">
    <property type="component" value="Unassembled WGS sequence"/>
</dbReference>
<proteinExistence type="predicted"/>
<dbReference type="InterPro" id="IPR053746">
    <property type="entry name" value="Viral_HT_Connector_Assembly"/>
</dbReference>
<reference evidence="1 2" key="1">
    <citation type="journal article" date="2024" name="Int. J. Syst. Evol. Microbiol.">
        <title>Virgibacillus tibetensis sp. nov., isolated from salt lake on the Tibetan Plateau of China.</title>
        <authorList>
            <person name="Phurbu D."/>
            <person name="Liu Z.-X."/>
            <person name="Wang R."/>
            <person name="Zheng Y.-Y."/>
            <person name="Liu H.-C."/>
            <person name="Zhou Y.-G."/>
            <person name="Yu Y.-J."/>
            <person name="Li A.-H."/>
        </authorList>
    </citation>
    <scope>NUCLEOTIDE SEQUENCE [LARGE SCALE GENOMIC DNA]</scope>
    <source>
        <strain evidence="1 2">C22-A2</strain>
    </source>
</reference>
<sequence>MEVSDVKSILRWKTTKHDDYTTTMLPLMIEAVKDDCNNPFIDENGKESLPGGVQIAVAKWIEYNTNQAGVTGRSQGVSYSYDVNVPDSIKSFLRPYKRLRF</sequence>
<dbReference type="Pfam" id="PF05135">
    <property type="entry name" value="Phage_connect_1"/>
    <property type="match status" value="1"/>
</dbReference>
<protein>
    <submittedName>
        <fullName evidence="1">Phage head-tail connector protein</fullName>
    </submittedName>
</protein>
<organism evidence="1 2">
    <name type="scientific">Virgibacillus tibetensis</name>
    <dbReference type="NCBI Taxonomy" id="3042313"/>
    <lineage>
        <taxon>Bacteria</taxon>
        <taxon>Bacillati</taxon>
        <taxon>Bacillota</taxon>
        <taxon>Bacilli</taxon>
        <taxon>Bacillales</taxon>
        <taxon>Bacillaceae</taxon>
        <taxon>Virgibacillus</taxon>
    </lineage>
</organism>
<evidence type="ECO:0000313" key="2">
    <source>
        <dbReference type="Proteomes" id="UP001335737"/>
    </source>
</evidence>
<accession>A0ABU6K9U7</accession>
<name>A0ABU6K9U7_9BACI</name>
<evidence type="ECO:0000313" key="1">
    <source>
        <dbReference type="EMBL" id="MEC5422122.1"/>
    </source>
</evidence>
<dbReference type="Gene3D" id="1.10.246.150">
    <property type="match status" value="1"/>
</dbReference>
<dbReference type="EMBL" id="JARZFX010000001">
    <property type="protein sequence ID" value="MEC5422122.1"/>
    <property type="molecule type" value="Genomic_DNA"/>
</dbReference>